<dbReference type="Gene3D" id="3.40.50.1820">
    <property type="entry name" value="alpha/beta hydrolase"/>
    <property type="match status" value="1"/>
</dbReference>
<comment type="caution">
    <text evidence="2">The sequence shown here is derived from an EMBL/GenBank/DDBJ whole genome shotgun (WGS) entry which is preliminary data.</text>
</comment>
<feature type="domain" description="GPI inositol-deacylase PGAP1-like alpha/beta" evidence="1">
    <location>
        <begin position="229"/>
        <end position="284"/>
    </location>
</feature>
<reference evidence="2 3" key="1">
    <citation type="submission" date="2020-10" db="EMBL/GenBank/DDBJ databases">
        <title>Connecting structure to function with the recovery of over 1000 high-quality activated sludge metagenome-assembled genomes encoding full-length rRNA genes using long-read sequencing.</title>
        <authorList>
            <person name="Singleton C.M."/>
            <person name="Petriglieri F."/>
            <person name="Kristensen J.M."/>
            <person name="Kirkegaard R.H."/>
            <person name="Michaelsen T.Y."/>
            <person name="Andersen M.H."/>
            <person name="Karst S.M."/>
            <person name="Dueholm M.S."/>
            <person name="Nielsen P.H."/>
            <person name="Albertsen M."/>
        </authorList>
    </citation>
    <scope>NUCLEOTIDE SEQUENCE [LARGE SCALE GENOMIC DNA]</scope>
    <source>
        <strain evidence="2">EsbW_18-Q3-R4-48_BATAC.285</strain>
    </source>
</reference>
<organism evidence="2 3">
    <name type="scientific">Candidatus Accumulibacter proximus</name>
    <dbReference type="NCBI Taxonomy" id="2954385"/>
    <lineage>
        <taxon>Bacteria</taxon>
        <taxon>Pseudomonadati</taxon>
        <taxon>Pseudomonadota</taxon>
        <taxon>Betaproteobacteria</taxon>
        <taxon>Candidatus Accumulibacter</taxon>
    </lineage>
</organism>
<dbReference type="Proteomes" id="UP000697998">
    <property type="component" value="Unassembled WGS sequence"/>
</dbReference>
<evidence type="ECO:0000313" key="2">
    <source>
        <dbReference type="EMBL" id="MBK7675382.1"/>
    </source>
</evidence>
<dbReference type="SUPFAM" id="SSF53474">
    <property type="entry name" value="alpha/beta-Hydrolases"/>
    <property type="match status" value="1"/>
</dbReference>
<dbReference type="GO" id="GO:0016788">
    <property type="term" value="F:hydrolase activity, acting on ester bonds"/>
    <property type="evidence" value="ECO:0007669"/>
    <property type="project" value="InterPro"/>
</dbReference>
<sequence length="402" mass="42349">MPHGKYDAGVRPVKTGYSHAVRTAVQETTQRVREMHGAIAGKSFDVLRRIPLVSGPARLVQTTHDAIVAGVYAAIHHGTGGLLAAAALVEKQHTGSAASTPPGRLASGLRSALNGAFGDHLAASNNVLAIDMAIHAHGAAVPLVADALHSAFPRAGQRLCLFVHGLGCDEHSWEAGDEASESGAHFGRQLQAEFALTPIYLRYNTGLPIAENSAQLAVLLEELLMAWPQADSELVIIGHSMGGLIALGACERAIAAGMRWPAATRLLICLGSPHLGSPLERLGHLANTALNLSAVTRPLGRIAATRSQGIKDLRRGPGALRASVRRHAIAFRFLGASLAADVDHPISEFLGDGLVPLGSAIAHEIEGDVQSARLGQLGHLRLLNDRRVYRQIREWVAGACAC</sequence>
<dbReference type="InterPro" id="IPR012908">
    <property type="entry name" value="PGAP1-ab_dom-like"/>
</dbReference>
<proteinExistence type="predicted"/>
<evidence type="ECO:0000313" key="3">
    <source>
        <dbReference type="Proteomes" id="UP000697998"/>
    </source>
</evidence>
<dbReference type="AlphaFoldDB" id="A0A935UG79"/>
<dbReference type="InterPro" id="IPR029058">
    <property type="entry name" value="AB_hydrolase_fold"/>
</dbReference>
<keyword evidence="2" id="KW-0378">Hydrolase</keyword>
<name>A0A935UG79_9PROT</name>
<accession>A0A935UG79</accession>
<dbReference type="EMBL" id="JADJMH010000009">
    <property type="protein sequence ID" value="MBK7675382.1"/>
    <property type="molecule type" value="Genomic_DNA"/>
</dbReference>
<protein>
    <submittedName>
        <fullName evidence="2">Alpha/beta hydrolase</fullName>
    </submittedName>
</protein>
<gene>
    <name evidence="2" type="ORF">IPJ27_11830</name>
</gene>
<evidence type="ECO:0000259" key="1">
    <source>
        <dbReference type="Pfam" id="PF07819"/>
    </source>
</evidence>
<dbReference type="Pfam" id="PF07819">
    <property type="entry name" value="PGAP1"/>
    <property type="match status" value="1"/>
</dbReference>